<dbReference type="SMART" id="SM00388">
    <property type="entry name" value="HisKA"/>
    <property type="match status" value="1"/>
</dbReference>
<feature type="domain" description="PAS" evidence="10">
    <location>
        <begin position="181"/>
        <end position="251"/>
    </location>
</feature>
<dbReference type="Pfam" id="PF00512">
    <property type="entry name" value="HisKA"/>
    <property type="match status" value="1"/>
</dbReference>
<dbReference type="SUPFAM" id="SSF47384">
    <property type="entry name" value="Homodimeric domain of signal transducing histidine kinase"/>
    <property type="match status" value="1"/>
</dbReference>
<dbReference type="CDD" id="cd00130">
    <property type="entry name" value="PAS"/>
    <property type="match status" value="3"/>
</dbReference>
<dbReference type="InterPro" id="IPR013767">
    <property type="entry name" value="PAS_fold"/>
</dbReference>
<comment type="caution">
    <text evidence="12">The sequence shown here is derived from an EMBL/GenBank/DDBJ whole genome shotgun (WGS) entry which is preliminary data.</text>
</comment>
<dbReference type="PROSITE" id="PS50113">
    <property type="entry name" value="PAC"/>
    <property type="match status" value="2"/>
</dbReference>
<dbReference type="PRINTS" id="PR00344">
    <property type="entry name" value="BCTRLSENSOR"/>
</dbReference>
<dbReference type="SUPFAM" id="SSF55785">
    <property type="entry name" value="PYP-like sensor domain (PAS domain)"/>
    <property type="match status" value="3"/>
</dbReference>
<dbReference type="Pfam" id="PF13426">
    <property type="entry name" value="PAS_9"/>
    <property type="match status" value="1"/>
</dbReference>
<dbReference type="InterPro" id="IPR036890">
    <property type="entry name" value="HATPase_C_sf"/>
</dbReference>
<dbReference type="CDD" id="cd00082">
    <property type="entry name" value="HisKA"/>
    <property type="match status" value="1"/>
</dbReference>
<feature type="domain" description="PAS" evidence="10">
    <location>
        <begin position="8"/>
        <end position="55"/>
    </location>
</feature>
<dbReference type="InterPro" id="IPR004358">
    <property type="entry name" value="Sig_transdc_His_kin-like_C"/>
</dbReference>
<sequence>MHNLTSDNGQLFEHIYKISTTGIAIFSAENGSLLKANPAFCQLLGYSESEWLARSDANGGLSGASGLSRYKEVADALLQSPSGSQQLETSCIHRNGQTVLISLVVSCVFDEVQVGKPRLLIAQATAPARSPIIGEAVPTEQDMRMLKGLKTQDLVTYSSTAGVFYSDITARNQAELRLQESEQRYKSLFEYNPAAVYSMNLAGDYLTANANLEALSGYTLEELIGMYFGPIVQEKDLAKTLHHFTLATQGKPQNYEIAILHRDGHTVEISVSNIPIIVNDQVVGVFGISSDITDRKRRTEQIEKLSYEHALILNSVSEGIFGLDPQGNLTFINPAGLAMFGLSPGEKVDLSYLSTIQQTESDGSPYVSEGSPIFQAISNNQSHRETEAVFWRKDGSSFLVEYQVTPLFDNGEPKGVVVVFSDMTSEKEIIEAKESAERADRAKSEFLSIMSHELRTPMNGIMGMTGLLADTELDDEQQGYIDIILKSSDALLYILNEILDFSKIEAGKMVLNQEPIDIKEVLEGVRDLFMARAREKKIELICLMEPDVPPIIIGDSVRLRQVLVNLVGNAVKFTEWGRITVSVEVVPGDDASKHTLQFIVKDTGIGIAADKQNLLFQSFSQLHPAINRKYGGTGLGLAICKKLVELMDGSIGVESTEGKGSAFHFTLQTSIVDNQ</sequence>
<dbReference type="EMBL" id="JAAOIW010000002">
    <property type="protein sequence ID" value="NHN29551.1"/>
    <property type="molecule type" value="Genomic_DNA"/>
</dbReference>
<dbReference type="PROSITE" id="PS50109">
    <property type="entry name" value="HIS_KIN"/>
    <property type="match status" value="1"/>
</dbReference>
<feature type="domain" description="PAC" evidence="11">
    <location>
        <begin position="384"/>
        <end position="435"/>
    </location>
</feature>
<evidence type="ECO:0000313" key="12">
    <source>
        <dbReference type="EMBL" id="NHN29551.1"/>
    </source>
</evidence>
<dbReference type="SUPFAM" id="SSF55874">
    <property type="entry name" value="ATPase domain of HSP90 chaperone/DNA topoisomerase II/histidine kinase"/>
    <property type="match status" value="1"/>
</dbReference>
<dbReference type="SMART" id="SM00091">
    <property type="entry name" value="PAS"/>
    <property type="match status" value="3"/>
</dbReference>
<keyword evidence="6" id="KW-0418">Kinase</keyword>
<keyword evidence="5" id="KW-0547">Nucleotide-binding</keyword>
<name>A0ABX0J297_9BACL</name>
<evidence type="ECO:0000256" key="4">
    <source>
        <dbReference type="ARBA" id="ARBA00022679"/>
    </source>
</evidence>
<keyword evidence="7" id="KW-0067">ATP-binding</keyword>
<dbReference type="Gene3D" id="3.30.565.10">
    <property type="entry name" value="Histidine kinase-like ATPase, C-terminal domain"/>
    <property type="match status" value="1"/>
</dbReference>
<dbReference type="InterPro" id="IPR005467">
    <property type="entry name" value="His_kinase_dom"/>
</dbReference>
<dbReference type="Pfam" id="PF08448">
    <property type="entry name" value="PAS_4"/>
    <property type="match status" value="1"/>
</dbReference>
<protein>
    <recommendedName>
        <fullName evidence="2">histidine kinase</fullName>
        <ecNumber evidence="2">2.7.13.3</ecNumber>
    </recommendedName>
</protein>
<reference evidence="12" key="1">
    <citation type="submission" date="2020-03" db="EMBL/GenBank/DDBJ databases">
        <title>Draft sequencing of Paenibacilllus sp. S3N08.</title>
        <authorList>
            <person name="Kim D.-U."/>
        </authorList>
    </citation>
    <scope>NUCLEOTIDE SEQUENCE</scope>
    <source>
        <strain evidence="12">S3N08</strain>
    </source>
</reference>
<dbReference type="InterPro" id="IPR035965">
    <property type="entry name" value="PAS-like_dom_sf"/>
</dbReference>
<dbReference type="InterPro" id="IPR001610">
    <property type="entry name" value="PAC"/>
</dbReference>
<evidence type="ECO:0000256" key="8">
    <source>
        <dbReference type="ARBA" id="ARBA00023012"/>
    </source>
</evidence>
<evidence type="ECO:0000256" key="6">
    <source>
        <dbReference type="ARBA" id="ARBA00022777"/>
    </source>
</evidence>
<dbReference type="RefSeq" id="WP_166147610.1">
    <property type="nucleotide sequence ID" value="NZ_JAAOIW010000002.1"/>
</dbReference>
<evidence type="ECO:0000256" key="3">
    <source>
        <dbReference type="ARBA" id="ARBA00022553"/>
    </source>
</evidence>
<keyword evidence="4" id="KW-0808">Transferase</keyword>
<feature type="domain" description="PAC" evidence="11">
    <location>
        <begin position="253"/>
        <end position="304"/>
    </location>
</feature>
<dbReference type="Gene3D" id="1.10.287.130">
    <property type="match status" value="1"/>
</dbReference>
<dbReference type="Pfam" id="PF00989">
    <property type="entry name" value="PAS"/>
    <property type="match status" value="1"/>
</dbReference>
<dbReference type="InterPro" id="IPR003661">
    <property type="entry name" value="HisK_dim/P_dom"/>
</dbReference>
<dbReference type="SMART" id="SM00086">
    <property type="entry name" value="PAC"/>
    <property type="match status" value="2"/>
</dbReference>
<dbReference type="Proteomes" id="UP001165962">
    <property type="component" value="Unassembled WGS sequence"/>
</dbReference>
<dbReference type="PANTHER" id="PTHR43047">
    <property type="entry name" value="TWO-COMPONENT HISTIDINE PROTEIN KINASE"/>
    <property type="match status" value="1"/>
</dbReference>
<dbReference type="InterPro" id="IPR000700">
    <property type="entry name" value="PAS-assoc_C"/>
</dbReference>
<comment type="catalytic activity">
    <reaction evidence="1">
        <text>ATP + protein L-histidine = ADP + protein N-phospho-L-histidine.</text>
        <dbReference type="EC" id="2.7.13.3"/>
    </reaction>
</comment>
<keyword evidence="3" id="KW-0597">Phosphoprotein</keyword>
<keyword evidence="8" id="KW-0902">Two-component regulatory system</keyword>
<dbReference type="InterPro" id="IPR000014">
    <property type="entry name" value="PAS"/>
</dbReference>
<evidence type="ECO:0000313" key="13">
    <source>
        <dbReference type="Proteomes" id="UP001165962"/>
    </source>
</evidence>
<dbReference type="InterPro" id="IPR003594">
    <property type="entry name" value="HATPase_dom"/>
</dbReference>
<feature type="domain" description="Histidine kinase" evidence="9">
    <location>
        <begin position="449"/>
        <end position="671"/>
    </location>
</feature>
<evidence type="ECO:0000259" key="9">
    <source>
        <dbReference type="PROSITE" id="PS50109"/>
    </source>
</evidence>
<evidence type="ECO:0000256" key="1">
    <source>
        <dbReference type="ARBA" id="ARBA00000085"/>
    </source>
</evidence>
<dbReference type="SMART" id="SM00387">
    <property type="entry name" value="HATPase_c"/>
    <property type="match status" value="1"/>
</dbReference>
<feature type="domain" description="PAS" evidence="10">
    <location>
        <begin position="312"/>
        <end position="361"/>
    </location>
</feature>
<dbReference type="CDD" id="cd16922">
    <property type="entry name" value="HATPase_EvgS-ArcB-TorS-like"/>
    <property type="match status" value="1"/>
</dbReference>
<gene>
    <name evidence="12" type="ORF">G9U52_06850</name>
</gene>
<proteinExistence type="predicted"/>
<dbReference type="InterPro" id="IPR036097">
    <property type="entry name" value="HisK_dim/P_sf"/>
</dbReference>
<keyword evidence="13" id="KW-1185">Reference proteome</keyword>
<accession>A0ABX0J297</accession>
<dbReference type="InterPro" id="IPR013656">
    <property type="entry name" value="PAS_4"/>
</dbReference>
<evidence type="ECO:0000256" key="7">
    <source>
        <dbReference type="ARBA" id="ARBA00022840"/>
    </source>
</evidence>
<dbReference type="PANTHER" id="PTHR43047:SF72">
    <property type="entry name" value="OSMOSENSING HISTIDINE PROTEIN KINASE SLN1"/>
    <property type="match status" value="1"/>
</dbReference>
<organism evidence="12 13">
    <name type="scientific">Paenibacillus agricola</name>
    <dbReference type="NCBI Taxonomy" id="2716264"/>
    <lineage>
        <taxon>Bacteria</taxon>
        <taxon>Bacillati</taxon>
        <taxon>Bacillota</taxon>
        <taxon>Bacilli</taxon>
        <taxon>Bacillales</taxon>
        <taxon>Paenibacillaceae</taxon>
        <taxon>Paenibacillus</taxon>
    </lineage>
</organism>
<dbReference type="NCBIfam" id="TIGR00229">
    <property type="entry name" value="sensory_box"/>
    <property type="match status" value="2"/>
</dbReference>
<dbReference type="Pfam" id="PF02518">
    <property type="entry name" value="HATPase_c"/>
    <property type="match status" value="1"/>
</dbReference>
<evidence type="ECO:0000259" key="10">
    <source>
        <dbReference type="PROSITE" id="PS50112"/>
    </source>
</evidence>
<dbReference type="Gene3D" id="3.30.450.20">
    <property type="entry name" value="PAS domain"/>
    <property type="match status" value="3"/>
</dbReference>
<evidence type="ECO:0000256" key="5">
    <source>
        <dbReference type="ARBA" id="ARBA00022741"/>
    </source>
</evidence>
<evidence type="ECO:0000256" key="2">
    <source>
        <dbReference type="ARBA" id="ARBA00012438"/>
    </source>
</evidence>
<dbReference type="EC" id="2.7.13.3" evidence="2"/>
<dbReference type="PROSITE" id="PS50112">
    <property type="entry name" value="PAS"/>
    <property type="match status" value="3"/>
</dbReference>
<evidence type="ECO:0000259" key="11">
    <source>
        <dbReference type="PROSITE" id="PS50113"/>
    </source>
</evidence>